<name>A0A0F9BQS2_9ZZZZ</name>
<evidence type="ECO:0000256" key="1">
    <source>
        <dbReference type="SAM" id="Phobius"/>
    </source>
</evidence>
<keyword evidence="1" id="KW-1133">Transmembrane helix</keyword>
<dbReference type="AlphaFoldDB" id="A0A0F9BQS2"/>
<reference evidence="2" key="1">
    <citation type="journal article" date="2015" name="Nature">
        <title>Complex archaea that bridge the gap between prokaryotes and eukaryotes.</title>
        <authorList>
            <person name="Spang A."/>
            <person name="Saw J.H."/>
            <person name="Jorgensen S.L."/>
            <person name="Zaremba-Niedzwiedzka K."/>
            <person name="Martijn J."/>
            <person name="Lind A.E."/>
            <person name="van Eijk R."/>
            <person name="Schleper C."/>
            <person name="Guy L."/>
            <person name="Ettema T.J."/>
        </authorList>
    </citation>
    <scope>NUCLEOTIDE SEQUENCE</scope>
</reference>
<organism evidence="2">
    <name type="scientific">marine sediment metagenome</name>
    <dbReference type="NCBI Taxonomy" id="412755"/>
    <lineage>
        <taxon>unclassified sequences</taxon>
        <taxon>metagenomes</taxon>
        <taxon>ecological metagenomes</taxon>
    </lineage>
</organism>
<accession>A0A0F9BQS2</accession>
<proteinExistence type="predicted"/>
<protein>
    <submittedName>
        <fullName evidence="2">Uncharacterized protein</fullName>
    </submittedName>
</protein>
<gene>
    <name evidence="2" type="ORF">LCGC14_2417350</name>
</gene>
<keyword evidence="1" id="KW-0472">Membrane</keyword>
<sequence>MPSKQYKQNWDKANQWLDENAPDYVIECIKEVGCALKDLSKVARIVLDYTDEENENANTLHDELSKIIKRNKNQNTEEPKMNLSVLSFVIVITAFISLMCGGTIMEHYRVLSVNKYNHCLEICGEKLEGVYLSGNCLCAGKDIEVRSMNGKSN</sequence>
<keyword evidence="1" id="KW-0812">Transmembrane</keyword>
<dbReference type="EMBL" id="LAZR01036671">
    <property type="protein sequence ID" value="KKL24234.1"/>
    <property type="molecule type" value="Genomic_DNA"/>
</dbReference>
<evidence type="ECO:0000313" key="2">
    <source>
        <dbReference type="EMBL" id="KKL24234.1"/>
    </source>
</evidence>
<comment type="caution">
    <text evidence="2">The sequence shown here is derived from an EMBL/GenBank/DDBJ whole genome shotgun (WGS) entry which is preliminary data.</text>
</comment>
<feature type="transmembrane region" description="Helical" evidence="1">
    <location>
        <begin position="85"/>
        <end position="105"/>
    </location>
</feature>